<dbReference type="AlphaFoldDB" id="A0A0A5FWJ6"/>
<dbReference type="InterPro" id="IPR023343">
    <property type="entry name" value="Penicillin_amidase_dom1"/>
</dbReference>
<dbReference type="Proteomes" id="UP000030401">
    <property type="component" value="Unassembled WGS sequence"/>
</dbReference>
<gene>
    <name evidence="7" type="ORF">N784_13725</name>
</gene>
<dbReference type="Gene3D" id="2.30.120.10">
    <property type="match status" value="1"/>
</dbReference>
<dbReference type="OrthoDB" id="9759796at2"/>
<dbReference type="SUPFAM" id="SSF56235">
    <property type="entry name" value="N-terminal nucleophile aminohydrolases (Ntn hydrolases)"/>
    <property type="match status" value="1"/>
</dbReference>
<dbReference type="RefSeq" id="WP_036836400.1">
    <property type="nucleotide sequence ID" value="NZ_AVPG01000042.1"/>
</dbReference>
<evidence type="ECO:0000256" key="4">
    <source>
        <dbReference type="PIRSR" id="PIRSR001227-1"/>
    </source>
</evidence>
<dbReference type="PANTHER" id="PTHR34218">
    <property type="entry name" value="PEPTIDASE S45 PENICILLIN AMIDASE"/>
    <property type="match status" value="1"/>
</dbReference>
<comment type="similarity">
    <text evidence="1">Belongs to the peptidase S45 family.</text>
</comment>
<dbReference type="eggNOG" id="COG2366">
    <property type="taxonomic scope" value="Bacteria"/>
</dbReference>
<feature type="active site" description="Nucleophile" evidence="4">
    <location>
        <position position="258"/>
    </location>
</feature>
<dbReference type="InterPro" id="IPR029055">
    <property type="entry name" value="Ntn_hydrolases_N"/>
</dbReference>
<comment type="cofactor">
    <cofactor evidence="5">
        <name>Ca(2+)</name>
        <dbReference type="ChEBI" id="CHEBI:29108"/>
    </cofactor>
    <text evidence="5">Binds 1 Ca(2+) ion per dimer.</text>
</comment>
<dbReference type="InterPro" id="IPR002692">
    <property type="entry name" value="S45"/>
</dbReference>
<dbReference type="InterPro" id="IPR043146">
    <property type="entry name" value="Penicillin_amidase_N_B-knob"/>
</dbReference>
<evidence type="ECO:0000256" key="1">
    <source>
        <dbReference type="ARBA" id="ARBA00006586"/>
    </source>
</evidence>
<proteinExistence type="inferred from homology"/>
<keyword evidence="6" id="KW-0472">Membrane</keyword>
<evidence type="ECO:0000313" key="8">
    <source>
        <dbReference type="Proteomes" id="UP000030401"/>
    </source>
</evidence>
<evidence type="ECO:0000256" key="6">
    <source>
        <dbReference type="SAM" id="Phobius"/>
    </source>
</evidence>
<evidence type="ECO:0000313" key="7">
    <source>
        <dbReference type="EMBL" id="KGX84299.1"/>
    </source>
</evidence>
<accession>A0A0A5FWJ6</accession>
<dbReference type="Gene3D" id="1.10.439.10">
    <property type="entry name" value="Penicillin Amidohydrolase, domain 1"/>
    <property type="match status" value="1"/>
</dbReference>
<dbReference type="PIRSF" id="PIRSF001227">
    <property type="entry name" value="Pen_acylase"/>
    <property type="match status" value="1"/>
</dbReference>
<dbReference type="MEROPS" id="S45.003"/>
<reference evidence="7 8" key="1">
    <citation type="submission" date="2013-08" db="EMBL/GenBank/DDBJ databases">
        <authorList>
            <person name="Huang J."/>
            <person name="Wang G."/>
        </authorList>
    </citation>
    <scope>NUCLEOTIDE SEQUENCE [LARGE SCALE GENOMIC DNA]</scope>
    <source>
        <strain evidence="7 8">JSM 072002</strain>
    </source>
</reference>
<feature type="binding site" evidence="5">
    <location>
        <position position="330"/>
    </location>
    <ligand>
        <name>Ca(2+)</name>
        <dbReference type="ChEBI" id="CHEBI:29108"/>
    </ligand>
</feature>
<evidence type="ECO:0000256" key="2">
    <source>
        <dbReference type="ARBA" id="ARBA00022801"/>
    </source>
</evidence>
<keyword evidence="8" id="KW-1185">Reference proteome</keyword>
<keyword evidence="5" id="KW-0479">Metal-binding</keyword>
<dbReference type="Gene3D" id="3.60.20.10">
    <property type="entry name" value="Glutamine Phosphoribosylpyrophosphate, subunit 1, domain 1"/>
    <property type="match status" value="1"/>
</dbReference>
<dbReference type="InterPro" id="IPR014395">
    <property type="entry name" value="Pen/GL7ACA/AHL_acylase"/>
</dbReference>
<dbReference type="GO" id="GO:0017000">
    <property type="term" value="P:antibiotic biosynthetic process"/>
    <property type="evidence" value="ECO:0007669"/>
    <property type="project" value="InterPro"/>
</dbReference>
<protein>
    <submittedName>
        <fullName evidence="7">Beta-lactam antibiotic acylase</fullName>
    </submittedName>
</protein>
<keyword evidence="6" id="KW-1133">Transmembrane helix</keyword>
<dbReference type="InterPro" id="IPR043147">
    <property type="entry name" value="Penicillin_amidase_A-knob"/>
</dbReference>
<comment type="caution">
    <text evidence="7">The sequence shown here is derived from an EMBL/GenBank/DDBJ whole genome shotgun (WGS) entry which is preliminary data.</text>
</comment>
<dbReference type="GO" id="GO:0046872">
    <property type="term" value="F:metal ion binding"/>
    <property type="evidence" value="ECO:0007669"/>
    <property type="project" value="UniProtKB-KW"/>
</dbReference>
<evidence type="ECO:0000256" key="3">
    <source>
        <dbReference type="ARBA" id="ARBA00023145"/>
    </source>
</evidence>
<dbReference type="CDD" id="cd03747">
    <property type="entry name" value="Ntn_PGA_like"/>
    <property type="match status" value="1"/>
</dbReference>
<keyword evidence="5" id="KW-0106">Calcium</keyword>
<keyword evidence="3" id="KW-0865">Zymogen</keyword>
<dbReference type="GO" id="GO:0016811">
    <property type="term" value="F:hydrolase activity, acting on carbon-nitrogen (but not peptide) bonds, in linear amides"/>
    <property type="evidence" value="ECO:0007669"/>
    <property type="project" value="InterPro"/>
</dbReference>
<dbReference type="Gene3D" id="1.10.1400.10">
    <property type="match status" value="1"/>
</dbReference>
<dbReference type="EMBL" id="AVPG01000042">
    <property type="protein sequence ID" value="KGX84299.1"/>
    <property type="molecule type" value="Genomic_DNA"/>
</dbReference>
<feature type="transmembrane region" description="Helical" evidence="6">
    <location>
        <begin position="21"/>
        <end position="42"/>
    </location>
</feature>
<dbReference type="Pfam" id="PF01804">
    <property type="entry name" value="Penicil_amidase"/>
    <property type="match status" value="1"/>
</dbReference>
<evidence type="ECO:0000256" key="5">
    <source>
        <dbReference type="PIRSR" id="PIRSR001227-2"/>
    </source>
</evidence>
<name>A0A0A5FWJ6_9BACI</name>
<keyword evidence="2" id="KW-0378">Hydrolase</keyword>
<sequence>MEVIPLPRRKKGWRTWQKVSLIVTLVLGFIVVGGLLFLNSWINRSLPQVEGEVAINGLHASVEVIRDANGVPHIKAENEWDLYRAQGFIQAQDRLFQMDMARRQASGQLSEVVGSATVTQDKYFRALGLRRAAQKSYEAYSQESKEILQAYADGVNAYITQAEENNRLPVEFTLMGNSPEPWTPLDSLTIGKYMAFDLGGHWERQAFHYYLLQTLPKEKALELFSTYPEQAPTIIQEAEIDVASLLQQAVIPHSYNGSNNWVVSGEKTASGKPLLADDPHLGLATPSIWYEMHLSSPEQNVSGVIFAGVPGIILGHNDSIAWGVTNTGPDVQQLYIEKRHPDQPNEFLFEGEYEEAAVIEEPIKVKGEGTVAYEVMETRHGPIISQFAEASGEEAVLSLRWTALDATAELEAIIEMNKATNWNQFERALEKFEVPAQNFVFASQDGTIAYKANGKIPIYSNGDDALLPLEGWKAENEWDGYIPWDELPRVVNPDKGYIATANNKVVGEDYPYHISNNWAQPYRYKRIAQVLEQGDDFTAAEMKNLQMDQHNLQGEEFVPIFLEHVDQGALSDEEQKAIAILKEWNYVDAVDGAAPLIFHTWMQTFSKQLYEEDIPEEMIKLFNGRAQTTDELIRQAHRGEEVIWIEEQGGLRQALTIALEETVAMLSEQYGSDATKWKWGDYHQVSFEHPLSSVSYLERFFNPKDPIPVGGSKVTVMAAAYEEDTGIVDHGASWRFVADTADLTQASHTVSPGQAGHFRSEWYHNQRDQWVTGEYHQTKVKQYEGSVLMLQPKE</sequence>
<keyword evidence="6" id="KW-0812">Transmembrane</keyword>
<dbReference type="PANTHER" id="PTHR34218:SF4">
    <property type="entry name" value="ACYL-HOMOSERINE LACTONE ACYLASE QUIP"/>
    <property type="match status" value="1"/>
</dbReference>
<organism evidence="7 8">
    <name type="scientific">Pontibacillus litoralis JSM 072002</name>
    <dbReference type="NCBI Taxonomy" id="1385512"/>
    <lineage>
        <taxon>Bacteria</taxon>
        <taxon>Bacillati</taxon>
        <taxon>Bacillota</taxon>
        <taxon>Bacilli</taxon>
        <taxon>Bacillales</taxon>
        <taxon>Bacillaceae</taxon>
        <taxon>Pontibacillus</taxon>
    </lineage>
</organism>